<evidence type="ECO:0000313" key="3">
    <source>
        <dbReference type="Proteomes" id="UP001152795"/>
    </source>
</evidence>
<dbReference type="OrthoDB" id="10066929at2759"/>
<evidence type="ECO:0000313" key="2">
    <source>
        <dbReference type="EMBL" id="CAB3998826.1"/>
    </source>
</evidence>
<feature type="domain" description="DUF4371" evidence="1">
    <location>
        <begin position="13"/>
        <end position="124"/>
    </location>
</feature>
<dbReference type="SUPFAM" id="SSF53098">
    <property type="entry name" value="Ribonuclease H-like"/>
    <property type="match status" value="1"/>
</dbReference>
<reference evidence="2" key="1">
    <citation type="submission" date="2020-04" db="EMBL/GenBank/DDBJ databases">
        <authorList>
            <person name="Alioto T."/>
            <person name="Alioto T."/>
            <person name="Gomez Garrido J."/>
        </authorList>
    </citation>
    <scope>NUCLEOTIDE SEQUENCE</scope>
    <source>
        <strain evidence="2">A484AB</strain>
    </source>
</reference>
<dbReference type="EMBL" id="CACRXK020003449">
    <property type="protein sequence ID" value="CAB3998826.1"/>
    <property type="molecule type" value="Genomic_DNA"/>
</dbReference>
<keyword evidence="3" id="KW-1185">Reference proteome</keyword>
<dbReference type="AlphaFoldDB" id="A0A6S7H7F0"/>
<comment type="caution">
    <text evidence="2">The sequence shown here is derived from an EMBL/GenBank/DDBJ whole genome shotgun (WGS) entry which is preliminary data.</text>
</comment>
<dbReference type="InterPro" id="IPR012337">
    <property type="entry name" value="RNaseH-like_sf"/>
</dbReference>
<name>A0A6S7H7F0_PARCT</name>
<organism evidence="2 3">
    <name type="scientific">Paramuricea clavata</name>
    <name type="common">Red gorgonian</name>
    <name type="synonym">Violescent sea-whip</name>
    <dbReference type="NCBI Taxonomy" id="317549"/>
    <lineage>
        <taxon>Eukaryota</taxon>
        <taxon>Metazoa</taxon>
        <taxon>Cnidaria</taxon>
        <taxon>Anthozoa</taxon>
        <taxon>Octocorallia</taxon>
        <taxon>Malacalcyonacea</taxon>
        <taxon>Plexauridae</taxon>
        <taxon>Paramuricea</taxon>
    </lineage>
</organism>
<dbReference type="Pfam" id="PF14291">
    <property type="entry name" value="DUF4371"/>
    <property type="match status" value="1"/>
</dbReference>
<dbReference type="PANTHER" id="PTHR45749">
    <property type="match status" value="1"/>
</dbReference>
<evidence type="ECO:0000259" key="1">
    <source>
        <dbReference type="Pfam" id="PF14291"/>
    </source>
</evidence>
<gene>
    <name evidence="2" type="ORF">PACLA_8A006072</name>
</gene>
<dbReference type="PANTHER" id="PTHR45749:SF21">
    <property type="entry name" value="DUF4371 DOMAIN-CONTAINING PROTEIN"/>
    <property type="match status" value="1"/>
</dbReference>
<dbReference type="Proteomes" id="UP001152795">
    <property type="component" value="Unassembled WGS sequence"/>
</dbReference>
<proteinExistence type="predicted"/>
<dbReference type="InterPro" id="IPR025398">
    <property type="entry name" value="DUF4371"/>
</dbReference>
<accession>A0A6S7H7F0</accession>
<protein>
    <submittedName>
        <fullName evidence="2">Interferon-induced very large GTPase 1-like</fullName>
    </submittedName>
</protein>
<dbReference type="Pfam" id="PF06101">
    <property type="entry name" value="Vps62"/>
    <property type="match status" value="1"/>
</dbReference>
<sequence>MVKGRGSKITFLSNKTQNNVIDVIGKEITGEIVKRIHECKAWALIADTTPDVSHHEQLSICVRIVDRVGYCSEHLLCCKRAPGATAQQLYDTIVDALKSRGVTFGKIVAQTYDGASNMSGCYNGLQAIFRDEIGSHIVYTHCYAHTLNLVLSDSAGTAINVITLFSDLEKTYTLFSQSEKIHSMFESAQKVQKLKVLSLKRINTVRWNSREFSLKVFLLRYDCVMKVLEDVVAGTSFSSKQRATAGGLFESFEKKQIMATAYLFREIFVITGPLSRYLQSVNVDLGKALAMIDSSLSQLQRLRSEPEEIIRICDNECGPVEWKETRVRSRRVMDGEIARDEPEATPFAHWKRETFHVAVDTVINSMRNRFEKNRPLLQSLAMFSPSGFPELVENFQNARDLEASITSFCTTYRIDPSRCAEQLFTFAPSFSKFNRSLFKLCKGGSHGEREDVNRLVKFAESRTRQIAAAQDVQEFGAKEGSKKSIDPEKLEKAKALMNEAKEMAKQESEEAKKAVNEKLSEITKTLQLPPSWNKQDIGQKPKELFGQLDAIIKQLNIAVEVSEAYKSELEVVRKASAGRALCGIYHSEYVPPLTAELPIIVMPNKLILSSPNNSQQVRYVKFSKSRAAANYVHTVKSSSSNIGLSVGGFYDLFVGNVSGSYATRSDEGTLQKTTSEKTHTSSASVVQYIWIATKTFKIEQEQLKLSASARKMASTVVKDGRTARLFMERYGSHFPAGVHTLGGVLFRIVDAESSSTKATNVLTEKAAQQLQSQISIGFLGGLFGIGASISAEHSSSGGETEGHDKETDDVSYTFSSQAMGPATTNPATFVKLLANNSTWALIDRGCPHAYLPIWELIRNLGDDFGEAAQILENTWRKDEEGRNPKTIKDITKILFDIRTAPKIEKVYSDSGTGGAKGISVFQATLDEIPEGYYFIGQVAVGQTESVDVPLSSVILVKPLDLDFIRQPECCQLKWNDMGSGGKMAGSFWRVIAPKGYVALGDIVVSNYSEPPTALTTKYACIREDLLVPGVLKSQNLWDDHKTGARMNGSVWQVYGPGLAGLFKVESGCERPDIPVFVLPVKLVCE</sequence>
<dbReference type="InterPro" id="IPR009291">
    <property type="entry name" value="Vps62"/>
</dbReference>